<dbReference type="STRING" id="139825.A0A401GDN8"/>
<dbReference type="InParanoid" id="A0A401GDN8"/>
<sequence>MFPLDLPLPGEILLITDELASPADFLLHRSLFAHLKKSKDAKCIILSVAQDSARWKSIAGQISPSFARSLAAQSVVFLDAMQGIASPPPYDSSAIEYVKSLLDKLRSTLSNYDEALHVETLVILDDIVTLEWIGLPVLELIRFSRMLCALSRKMNFALILRYHTVTPGEPDELLRHLLQLCTYRVDVFPLSSGRSGAVSGQIALHAGPAVSNPRFSLVPRSAAIHYRLIDTGSVFFDRGTGAGVL</sequence>
<dbReference type="PANTHER" id="PTHR16184">
    <property type="entry name" value="ELONGATOR COMPLEX PROTEIN 6"/>
    <property type="match status" value="1"/>
</dbReference>
<reference evidence="3 4" key="1">
    <citation type="journal article" date="2018" name="Sci. Rep.">
        <title>Genome sequence of the cauliflower mushroom Sparassis crispa (Hanabiratake) and its association with beneficial usage.</title>
        <authorList>
            <person name="Kiyama R."/>
            <person name="Furutani Y."/>
            <person name="Kawaguchi K."/>
            <person name="Nakanishi T."/>
        </authorList>
    </citation>
    <scope>NUCLEOTIDE SEQUENCE [LARGE SCALE GENOMIC DNA]</scope>
</reference>
<evidence type="ECO:0000256" key="2">
    <source>
        <dbReference type="ARBA" id="ARBA00008837"/>
    </source>
</evidence>
<protein>
    <recommendedName>
        <fullName evidence="5">Elongator complex protein</fullName>
    </recommendedName>
</protein>
<dbReference type="PANTHER" id="PTHR16184:SF6">
    <property type="entry name" value="ELONGATOR COMPLEX PROTEIN 6"/>
    <property type="match status" value="1"/>
</dbReference>
<dbReference type="Proteomes" id="UP000287166">
    <property type="component" value="Unassembled WGS sequence"/>
</dbReference>
<comment type="caution">
    <text evidence="3">The sequence shown here is derived from an EMBL/GenBank/DDBJ whole genome shotgun (WGS) entry which is preliminary data.</text>
</comment>
<dbReference type="InterPro" id="IPR027417">
    <property type="entry name" value="P-loop_NTPase"/>
</dbReference>
<dbReference type="AlphaFoldDB" id="A0A401GDN8"/>
<dbReference type="Pfam" id="PF09807">
    <property type="entry name" value="ELP6"/>
    <property type="match status" value="1"/>
</dbReference>
<organism evidence="3 4">
    <name type="scientific">Sparassis crispa</name>
    <dbReference type="NCBI Taxonomy" id="139825"/>
    <lineage>
        <taxon>Eukaryota</taxon>
        <taxon>Fungi</taxon>
        <taxon>Dikarya</taxon>
        <taxon>Basidiomycota</taxon>
        <taxon>Agaricomycotina</taxon>
        <taxon>Agaricomycetes</taxon>
        <taxon>Polyporales</taxon>
        <taxon>Sparassidaceae</taxon>
        <taxon>Sparassis</taxon>
    </lineage>
</organism>
<dbReference type="GO" id="GO:0002098">
    <property type="term" value="P:tRNA wobble uridine modification"/>
    <property type="evidence" value="ECO:0007669"/>
    <property type="project" value="InterPro"/>
</dbReference>
<proteinExistence type="inferred from homology"/>
<dbReference type="EMBL" id="BFAD01000003">
    <property type="protein sequence ID" value="GBE80292.1"/>
    <property type="molecule type" value="Genomic_DNA"/>
</dbReference>
<dbReference type="UniPathway" id="UPA00988"/>
<dbReference type="Gene3D" id="3.40.50.300">
    <property type="entry name" value="P-loop containing nucleotide triphosphate hydrolases"/>
    <property type="match status" value="1"/>
</dbReference>
<comment type="pathway">
    <text evidence="1">tRNA modification; 5-methoxycarbonylmethyl-2-thiouridine-tRNA biosynthesis.</text>
</comment>
<evidence type="ECO:0000313" key="4">
    <source>
        <dbReference type="Proteomes" id="UP000287166"/>
    </source>
</evidence>
<evidence type="ECO:0008006" key="5">
    <source>
        <dbReference type="Google" id="ProtNLM"/>
    </source>
</evidence>
<keyword evidence="4" id="KW-1185">Reference proteome</keyword>
<dbReference type="InterPro" id="IPR018627">
    <property type="entry name" value="ELP6"/>
</dbReference>
<accession>A0A401GDN8</accession>
<dbReference type="GO" id="GO:0033588">
    <property type="term" value="C:elongator holoenzyme complex"/>
    <property type="evidence" value="ECO:0007669"/>
    <property type="project" value="InterPro"/>
</dbReference>
<evidence type="ECO:0000313" key="3">
    <source>
        <dbReference type="EMBL" id="GBE80292.1"/>
    </source>
</evidence>
<comment type="similarity">
    <text evidence="2">Belongs to the ELP6 family.</text>
</comment>
<dbReference type="RefSeq" id="XP_027611205.1">
    <property type="nucleotide sequence ID" value="XM_027755404.1"/>
</dbReference>
<gene>
    <name evidence="3" type="ORF">SCP_0300070</name>
</gene>
<dbReference type="GeneID" id="38777209"/>
<dbReference type="OrthoDB" id="9995306at2759"/>
<name>A0A401GDN8_9APHY</name>
<evidence type="ECO:0000256" key="1">
    <source>
        <dbReference type="ARBA" id="ARBA00005043"/>
    </source>
</evidence>